<comment type="caution">
    <text evidence="1">The sequence shown here is derived from an EMBL/GenBank/DDBJ whole genome shotgun (WGS) entry which is preliminary data.</text>
</comment>
<organism evidence="1 2">
    <name type="scientific">Trichomalopsis sarcophagae</name>
    <dbReference type="NCBI Taxonomy" id="543379"/>
    <lineage>
        <taxon>Eukaryota</taxon>
        <taxon>Metazoa</taxon>
        <taxon>Ecdysozoa</taxon>
        <taxon>Arthropoda</taxon>
        <taxon>Hexapoda</taxon>
        <taxon>Insecta</taxon>
        <taxon>Pterygota</taxon>
        <taxon>Neoptera</taxon>
        <taxon>Endopterygota</taxon>
        <taxon>Hymenoptera</taxon>
        <taxon>Apocrita</taxon>
        <taxon>Proctotrupomorpha</taxon>
        <taxon>Chalcidoidea</taxon>
        <taxon>Pteromalidae</taxon>
        <taxon>Pteromalinae</taxon>
        <taxon>Trichomalopsis</taxon>
    </lineage>
</organism>
<reference evidence="1 2" key="1">
    <citation type="journal article" date="2017" name="Curr. Biol.">
        <title>The Evolution of Venom by Co-option of Single-Copy Genes.</title>
        <authorList>
            <person name="Martinson E.O."/>
            <person name="Mrinalini"/>
            <person name="Kelkar Y.D."/>
            <person name="Chang C.H."/>
            <person name="Werren J.H."/>
        </authorList>
    </citation>
    <scope>NUCLEOTIDE SEQUENCE [LARGE SCALE GENOMIC DNA]</scope>
    <source>
        <strain evidence="1 2">Alberta</strain>
        <tissue evidence="1">Whole body</tissue>
    </source>
</reference>
<sequence>VVTTKFHDSTISYMETHSLFARGQIMKLGSQGHIKFKAMWAELAMTLNNIEASIKNVEGWQQTWTNLKRNAKHNKVAYLKALNKTEHGNPGIQLKEEDERICAIYEKHGLGLNIIPELGFNASTNLRKTEEGSYNYYILTFRVITALTAM</sequence>
<dbReference type="AlphaFoldDB" id="A0A232ESE4"/>
<dbReference type="OrthoDB" id="8069192at2759"/>
<dbReference type="EMBL" id="NNAY01002443">
    <property type="protein sequence ID" value="OXU21262.1"/>
    <property type="molecule type" value="Genomic_DNA"/>
</dbReference>
<feature type="non-terminal residue" evidence="1">
    <location>
        <position position="1"/>
    </location>
</feature>
<protein>
    <recommendedName>
        <fullName evidence="3">Regulatory protein zeste</fullName>
    </recommendedName>
</protein>
<evidence type="ECO:0000313" key="2">
    <source>
        <dbReference type="Proteomes" id="UP000215335"/>
    </source>
</evidence>
<dbReference type="Proteomes" id="UP000215335">
    <property type="component" value="Unassembled WGS sequence"/>
</dbReference>
<evidence type="ECO:0008006" key="3">
    <source>
        <dbReference type="Google" id="ProtNLM"/>
    </source>
</evidence>
<keyword evidence="2" id="KW-1185">Reference proteome</keyword>
<evidence type="ECO:0000313" key="1">
    <source>
        <dbReference type="EMBL" id="OXU21262.1"/>
    </source>
</evidence>
<name>A0A232ESE4_9HYME</name>
<accession>A0A232ESE4</accession>
<proteinExistence type="predicted"/>
<gene>
    <name evidence="1" type="ORF">TSAR_016539</name>
</gene>